<dbReference type="AlphaFoldDB" id="A0A8T1VML7"/>
<evidence type="ECO:0000313" key="1">
    <source>
        <dbReference type="EMBL" id="KAG7381360.1"/>
    </source>
</evidence>
<protein>
    <recommendedName>
        <fullName evidence="3">Bzip transcription factor</fullName>
    </recommendedName>
</protein>
<organism evidence="1 2">
    <name type="scientific">Phytophthora boehmeriae</name>
    <dbReference type="NCBI Taxonomy" id="109152"/>
    <lineage>
        <taxon>Eukaryota</taxon>
        <taxon>Sar</taxon>
        <taxon>Stramenopiles</taxon>
        <taxon>Oomycota</taxon>
        <taxon>Peronosporomycetes</taxon>
        <taxon>Peronosporales</taxon>
        <taxon>Peronosporaceae</taxon>
        <taxon>Phytophthora</taxon>
    </lineage>
</organism>
<dbReference type="Proteomes" id="UP000693981">
    <property type="component" value="Unassembled WGS sequence"/>
</dbReference>
<reference evidence="1" key="1">
    <citation type="submission" date="2021-02" db="EMBL/GenBank/DDBJ databases">
        <authorList>
            <person name="Palmer J.M."/>
        </authorList>
    </citation>
    <scope>NUCLEOTIDE SEQUENCE</scope>
    <source>
        <strain evidence="1">SCRP23</strain>
    </source>
</reference>
<evidence type="ECO:0008006" key="3">
    <source>
        <dbReference type="Google" id="ProtNLM"/>
    </source>
</evidence>
<gene>
    <name evidence="1" type="ORF">PHYBOEH_010990</name>
</gene>
<name>A0A8T1VML7_9STRA</name>
<evidence type="ECO:0000313" key="2">
    <source>
        <dbReference type="Proteomes" id="UP000693981"/>
    </source>
</evidence>
<comment type="caution">
    <text evidence="1">The sequence shown here is derived from an EMBL/GenBank/DDBJ whole genome shotgun (WGS) entry which is preliminary data.</text>
</comment>
<dbReference type="OrthoDB" id="109488at2759"/>
<sequence>MAESSPRPREWLQSSEKERQLLFLQASMAPDIFLGDFRGIDTLVQQLQRYGTYFDNMSHEQEHMVQKSDQLVVLSVVLNVTISEATLQQVFPRLKLTGQAQGRGRFLRSRMLGQQLFLPCSFCFEWDEISNCVVRMGTSVDFLSPIVELLGVEDASIVLNHALIASDSAIGDFSEQSASNAIATY</sequence>
<proteinExistence type="predicted"/>
<keyword evidence="2" id="KW-1185">Reference proteome</keyword>
<accession>A0A8T1VML7</accession>
<dbReference type="EMBL" id="JAGDFL010000795">
    <property type="protein sequence ID" value="KAG7381360.1"/>
    <property type="molecule type" value="Genomic_DNA"/>
</dbReference>